<dbReference type="Proteomes" id="UP000557772">
    <property type="component" value="Unassembled WGS sequence"/>
</dbReference>
<evidence type="ECO:0000256" key="1">
    <source>
        <dbReference type="SAM" id="MobiDB-lite"/>
    </source>
</evidence>
<gene>
    <name evidence="3" type="ORF">HJ588_11405</name>
</gene>
<sequence>MRELRLSGVHEDGEHLLLVDDEGERSQLRITEELRSAIRRDRSRALADAGVPEHDQVELRPRDVQGLLRSGLSLEDVAERAGWTVEKVSRYEAPIRAERDHVAALARAVPVADPAARRGEEGTFGERVERRLDGRGVAADDVTWDSWRDSEQDWTVQCAFPAGGRLRQATWRFAVDTCILTPVDDEARWLGEDESSPGPLQAATPVRDTSVYDVEAEGGLDGAPAPKVRTVRGGASSATAVPSHPAGRAADREDTSAGTATGGVAEADTVDLMAAMRERTKGRRRKGRGRQSASASTDFPADAAPPAQVDTDGPPPPLGSHPCEEEAAASASSTSSDAATTDTTADAPDAPERPSHDPVTGTADMFADFDFDSVRRPGSRSETLAVDDIAPDDDRDAVGAEPEVVEVAEDDVPADDETADAAEQSKPETDDTSDGTTGTTIPDRPSAARKGRPSVPSWDDIMFGRRPGRD</sequence>
<evidence type="ECO:0000313" key="3">
    <source>
        <dbReference type="EMBL" id="NNG39878.1"/>
    </source>
</evidence>
<name>A0A849AKS2_9MICO</name>
<accession>A0A849AKS2</accession>
<protein>
    <submittedName>
        <fullName evidence="3">DUF3071 domain-containing protein</fullName>
    </submittedName>
</protein>
<feature type="compositionally biased region" description="Acidic residues" evidence="1">
    <location>
        <begin position="403"/>
        <end position="420"/>
    </location>
</feature>
<dbReference type="RefSeq" id="WP_171155038.1">
    <property type="nucleotide sequence ID" value="NZ_JABENB010000001.1"/>
</dbReference>
<organism evidence="3 4">
    <name type="scientific">Flexivirga aerilata</name>
    <dbReference type="NCBI Taxonomy" id="1656889"/>
    <lineage>
        <taxon>Bacteria</taxon>
        <taxon>Bacillati</taxon>
        <taxon>Actinomycetota</taxon>
        <taxon>Actinomycetes</taxon>
        <taxon>Micrococcales</taxon>
        <taxon>Dermacoccaceae</taxon>
        <taxon>Flexivirga</taxon>
    </lineage>
</organism>
<feature type="domain" description="DUF3071" evidence="2">
    <location>
        <begin position="1"/>
        <end position="173"/>
    </location>
</feature>
<dbReference type="EMBL" id="JABENB010000001">
    <property type="protein sequence ID" value="NNG39878.1"/>
    <property type="molecule type" value="Genomic_DNA"/>
</dbReference>
<feature type="compositionally biased region" description="Low complexity" evidence="1">
    <location>
        <begin position="328"/>
        <end position="348"/>
    </location>
</feature>
<dbReference type="NCBIfam" id="NF040712">
    <property type="entry name" value="SepH"/>
    <property type="match status" value="1"/>
</dbReference>
<dbReference type="InterPro" id="IPR021421">
    <property type="entry name" value="DUF3071"/>
</dbReference>
<dbReference type="InterPro" id="IPR001387">
    <property type="entry name" value="Cro/C1-type_HTH"/>
</dbReference>
<feature type="region of interest" description="Disordered" evidence="1">
    <location>
        <begin position="216"/>
        <end position="470"/>
    </location>
</feature>
<keyword evidence="4" id="KW-1185">Reference proteome</keyword>
<evidence type="ECO:0000259" key="2">
    <source>
        <dbReference type="Pfam" id="PF11268"/>
    </source>
</evidence>
<evidence type="ECO:0000313" key="4">
    <source>
        <dbReference type="Proteomes" id="UP000557772"/>
    </source>
</evidence>
<reference evidence="3 4" key="1">
    <citation type="submission" date="2020-05" db="EMBL/GenBank/DDBJ databases">
        <title>Flexivirga sp. ID2601S isolated from air conditioner.</title>
        <authorList>
            <person name="Kim D.H."/>
        </authorList>
    </citation>
    <scope>NUCLEOTIDE SEQUENCE [LARGE SCALE GENOMIC DNA]</scope>
    <source>
        <strain evidence="3 4">ID2601S</strain>
    </source>
</reference>
<feature type="compositionally biased region" description="Basic residues" evidence="1">
    <location>
        <begin position="280"/>
        <end position="289"/>
    </location>
</feature>
<dbReference type="AlphaFoldDB" id="A0A849AKS2"/>
<comment type="caution">
    <text evidence="3">The sequence shown here is derived from an EMBL/GenBank/DDBJ whole genome shotgun (WGS) entry which is preliminary data.</text>
</comment>
<proteinExistence type="predicted"/>
<dbReference type="CDD" id="cd00093">
    <property type="entry name" value="HTH_XRE"/>
    <property type="match status" value="1"/>
</dbReference>
<dbReference type="InterPro" id="IPR047682">
    <property type="entry name" value="SepH-like"/>
</dbReference>
<dbReference type="Pfam" id="PF11268">
    <property type="entry name" value="DUF3071"/>
    <property type="match status" value="1"/>
</dbReference>